<comment type="caution">
    <text evidence="1">The sequence shown here is derived from an EMBL/GenBank/DDBJ whole genome shotgun (WGS) entry which is preliminary data.</text>
</comment>
<gene>
    <name evidence="1" type="ORF">ACOLOM_LOCUS6780</name>
</gene>
<evidence type="ECO:0000313" key="1">
    <source>
        <dbReference type="EMBL" id="CAG8604030.1"/>
    </source>
</evidence>
<dbReference type="EMBL" id="CAJVPT010014426">
    <property type="protein sequence ID" value="CAG8604030.1"/>
    <property type="molecule type" value="Genomic_DNA"/>
</dbReference>
<sequence>LRSFQELAGRARKDVKVAEVKVAVCLFLFDMMKLNGKPKIENGNSVSKHVMATLDHVESVEADEGREVVEEFWEKAIESKCEGLMIKLLDDTEVLVDEDEYIVDEDEKIQETPRKNKKKGNGARRKALPATYEPALILFQLVHGMDKAVKRVGGVLYSSLCMTKNEICFTDAFYKELNARYPEGSETCTKTPQWNVETGGSLTISPTSVTALGMIPQAREKGLSLRFPRFMRLRPDKSIEMASTPGYVVQLWVSQEKKGQTANEGVEDDGLLDYVEEEEVVEDEYESDDNSLKE</sequence>
<feature type="non-terminal residue" evidence="1">
    <location>
        <position position="1"/>
    </location>
</feature>
<protein>
    <submittedName>
        <fullName evidence="1">3296_t:CDS:1</fullName>
    </submittedName>
</protein>
<proteinExistence type="predicted"/>
<reference evidence="1" key="1">
    <citation type="submission" date="2021-06" db="EMBL/GenBank/DDBJ databases">
        <authorList>
            <person name="Kallberg Y."/>
            <person name="Tangrot J."/>
            <person name="Rosling A."/>
        </authorList>
    </citation>
    <scope>NUCLEOTIDE SEQUENCE</scope>
    <source>
        <strain evidence="1">CL356</strain>
    </source>
</reference>
<accession>A0ACA9MNJ5</accession>
<name>A0ACA9MNJ5_9GLOM</name>
<organism evidence="1 2">
    <name type="scientific">Acaulospora colombiana</name>
    <dbReference type="NCBI Taxonomy" id="27376"/>
    <lineage>
        <taxon>Eukaryota</taxon>
        <taxon>Fungi</taxon>
        <taxon>Fungi incertae sedis</taxon>
        <taxon>Mucoromycota</taxon>
        <taxon>Glomeromycotina</taxon>
        <taxon>Glomeromycetes</taxon>
        <taxon>Diversisporales</taxon>
        <taxon>Acaulosporaceae</taxon>
        <taxon>Acaulospora</taxon>
    </lineage>
</organism>
<keyword evidence="2" id="KW-1185">Reference proteome</keyword>
<evidence type="ECO:0000313" key="2">
    <source>
        <dbReference type="Proteomes" id="UP000789525"/>
    </source>
</evidence>
<dbReference type="Proteomes" id="UP000789525">
    <property type="component" value="Unassembled WGS sequence"/>
</dbReference>